<proteinExistence type="predicted"/>
<dbReference type="SUPFAM" id="SSF53448">
    <property type="entry name" value="Nucleotide-diphospho-sugar transferases"/>
    <property type="match status" value="1"/>
</dbReference>
<reference evidence="2 3" key="1">
    <citation type="submission" date="2016-10" db="EMBL/GenBank/DDBJ databases">
        <authorList>
            <person name="de Groot N.N."/>
        </authorList>
    </citation>
    <scope>NUCLEOTIDE SEQUENCE [LARGE SCALE GENOMIC DNA]</scope>
    <source>
        <strain evidence="2 3">LMG 25475</strain>
    </source>
</reference>
<dbReference type="CDD" id="cd00761">
    <property type="entry name" value="Glyco_tranf_GTA_type"/>
    <property type="match status" value="1"/>
</dbReference>
<dbReference type="GO" id="GO:0016758">
    <property type="term" value="F:hexosyltransferase activity"/>
    <property type="evidence" value="ECO:0007669"/>
    <property type="project" value="UniProtKB-ARBA"/>
</dbReference>
<accession>A0A1G7V300</accession>
<dbReference type="InterPro" id="IPR001173">
    <property type="entry name" value="Glyco_trans_2-like"/>
</dbReference>
<dbReference type="Pfam" id="PF00535">
    <property type="entry name" value="Glycos_transf_2"/>
    <property type="match status" value="1"/>
</dbReference>
<protein>
    <submittedName>
        <fullName evidence="2">Alpha-1,3-rhamnosyltransferase</fullName>
    </submittedName>
</protein>
<dbReference type="STRING" id="640205.SAMN05216381_4233"/>
<keyword evidence="2" id="KW-0808">Transferase</keyword>
<evidence type="ECO:0000313" key="2">
    <source>
        <dbReference type="EMBL" id="SDG53340.1"/>
    </source>
</evidence>
<dbReference type="PANTHER" id="PTHR22916">
    <property type="entry name" value="GLYCOSYLTRANSFERASE"/>
    <property type="match status" value="1"/>
</dbReference>
<name>A0A1G7V300_9GAMM</name>
<dbReference type="PANTHER" id="PTHR22916:SF3">
    <property type="entry name" value="UDP-GLCNAC:BETAGAL BETA-1,3-N-ACETYLGLUCOSAMINYLTRANSFERASE-LIKE PROTEIN 1"/>
    <property type="match status" value="1"/>
</dbReference>
<sequence length="304" mass="34280">MCLSGQGLEPLVTVVVPSYNHGSYIKEAIHSIVSQSYKNIELIIIDDGSSDNSIDVISSLSSVCLARFTRFEFRARENKGLSSTLNEALSWARGEYFSPIASDDVMLPNKTSMQVSFLEKNPHCAGVFGLVHTLHDSGDEFLVVEAAAGTEKKIYGFKEVFLHRHSLPAPTQMLRRNCLIDIGGYNPSIVIDDWYMWLLITKADDKKLALLKTVVCFYRRHAGNSSSNIDFMHIGRLQVVKEYTGRRFYSLAEANCFLASANELLNVSKVDSVKYFLKGFIISPLYVFQVRVFKYFFQLLRGLV</sequence>
<dbReference type="Proteomes" id="UP000243378">
    <property type="component" value="Unassembled WGS sequence"/>
</dbReference>
<dbReference type="EMBL" id="FNBM01000013">
    <property type="protein sequence ID" value="SDG53340.1"/>
    <property type="molecule type" value="Genomic_DNA"/>
</dbReference>
<evidence type="ECO:0000313" key="3">
    <source>
        <dbReference type="Proteomes" id="UP000243378"/>
    </source>
</evidence>
<dbReference type="AlphaFoldDB" id="A0A1G7V300"/>
<dbReference type="Gene3D" id="3.90.550.10">
    <property type="entry name" value="Spore Coat Polysaccharide Biosynthesis Protein SpsA, Chain A"/>
    <property type="match status" value="1"/>
</dbReference>
<evidence type="ECO:0000259" key="1">
    <source>
        <dbReference type="Pfam" id="PF00535"/>
    </source>
</evidence>
<dbReference type="OrthoDB" id="8742915at2"/>
<feature type="domain" description="Glycosyltransferase 2-like" evidence="1">
    <location>
        <begin position="13"/>
        <end position="124"/>
    </location>
</feature>
<dbReference type="InterPro" id="IPR029044">
    <property type="entry name" value="Nucleotide-diphossugar_trans"/>
</dbReference>
<organism evidence="2 3">
    <name type="scientific">Phytopseudomonas seleniipraecipitans</name>
    <dbReference type="NCBI Taxonomy" id="640205"/>
    <lineage>
        <taxon>Bacteria</taxon>
        <taxon>Pseudomonadati</taxon>
        <taxon>Pseudomonadota</taxon>
        <taxon>Gammaproteobacteria</taxon>
        <taxon>Pseudomonadales</taxon>
        <taxon>Pseudomonadaceae</taxon>
        <taxon>Phytopseudomonas</taxon>
    </lineage>
</organism>
<gene>
    <name evidence="2" type="ORF">SAMN05216381_4233</name>
</gene>